<keyword evidence="1 3" id="KW-0560">Oxidoreductase</keyword>
<dbReference type="InterPro" id="IPR015590">
    <property type="entry name" value="Aldehyde_DH_dom"/>
</dbReference>
<dbReference type="SUPFAM" id="SSF53720">
    <property type="entry name" value="ALDH-like"/>
    <property type="match status" value="1"/>
</dbReference>
<dbReference type="InterPro" id="IPR016163">
    <property type="entry name" value="Ald_DH_C"/>
</dbReference>
<protein>
    <submittedName>
        <fullName evidence="5">NAD-dependent succinate-semialdehyde dehydrogenase</fullName>
    </submittedName>
</protein>
<dbReference type="InterPro" id="IPR050740">
    <property type="entry name" value="Aldehyde_DH_Superfamily"/>
</dbReference>
<dbReference type="CDD" id="cd07103">
    <property type="entry name" value="ALDH_F5_SSADH_GabD"/>
    <property type="match status" value="1"/>
</dbReference>
<dbReference type="InterPro" id="IPR029510">
    <property type="entry name" value="Ald_DH_CS_GLU"/>
</dbReference>
<evidence type="ECO:0000313" key="5">
    <source>
        <dbReference type="EMBL" id="TDE88593.1"/>
    </source>
</evidence>
<evidence type="ECO:0000256" key="2">
    <source>
        <dbReference type="PROSITE-ProRule" id="PRU10007"/>
    </source>
</evidence>
<evidence type="ECO:0000259" key="4">
    <source>
        <dbReference type="Pfam" id="PF00171"/>
    </source>
</evidence>
<dbReference type="EMBL" id="SMNA01000016">
    <property type="protein sequence ID" value="TDE88593.1"/>
    <property type="molecule type" value="Genomic_DNA"/>
</dbReference>
<feature type="active site" evidence="2">
    <location>
        <position position="254"/>
    </location>
</feature>
<dbReference type="Proteomes" id="UP000504882">
    <property type="component" value="Unassembled WGS sequence"/>
</dbReference>
<evidence type="ECO:0000256" key="1">
    <source>
        <dbReference type="ARBA" id="ARBA00023002"/>
    </source>
</evidence>
<sequence>MSAALSAVPSGYLAGSWREPASGRTFTVTDPATGAALAQVADCGIDDGLAALDAAVAAGPSWARSAPRRRADVLRRAFELMRERREVLATLITLEVGKTLTEARGEVDYAADFVRWFAEEAVRPGGRSTPAPDGQSHFITVTEPVGPCLLITPWNVPLAMVARKVSPAIAAGCTVVVKPADLTPLVTLAFAAIVREAGAPAGVVNVFTTTDAAGVCSRLIEDPRLRKLSFTGSTPVGRLLLEQAGRRVLRTSMELGGNAPFLVFDDADLDVTIDQAMIAKMRLGGQSCVAANRFLVQDGIADDFARRIGERMAAVRVGPGLDDGVDLGPLIDDRAVAKATRLVDDAVARGAVVIDQAPMPDDPQGTYFAPIVLDHVPLDAAIMSEEVFGPVVSIHRFTDEDAAVRIANDTEHGLAAYVMTQDVDRARRVAGSLESGMVGINRGLISNVAAPFGGIKQSGLGREGGPEGLLEYQELKYLSVPGLYA</sequence>
<evidence type="ECO:0000256" key="3">
    <source>
        <dbReference type="RuleBase" id="RU003345"/>
    </source>
</evidence>
<dbReference type="InterPro" id="IPR016161">
    <property type="entry name" value="Ald_DH/histidinol_DH"/>
</dbReference>
<dbReference type="Pfam" id="PF00171">
    <property type="entry name" value="Aldedh"/>
    <property type="match status" value="1"/>
</dbReference>
<dbReference type="InterPro" id="IPR016162">
    <property type="entry name" value="Ald_DH_N"/>
</dbReference>
<dbReference type="PANTHER" id="PTHR43353:SF5">
    <property type="entry name" value="SUCCINATE-SEMIALDEHYDE DEHYDROGENASE, MITOCHONDRIAL"/>
    <property type="match status" value="1"/>
</dbReference>
<gene>
    <name evidence="5" type="ORF">EXU48_22715</name>
</gene>
<dbReference type="Gene3D" id="3.40.309.10">
    <property type="entry name" value="Aldehyde Dehydrogenase, Chain A, domain 2"/>
    <property type="match status" value="1"/>
</dbReference>
<dbReference type="Gene3D" id="3.40.605.10">
    <property type="entry name" value="Aldehyde Dehydrogenase, Chain A, domain 1"/>
    <property type="match status" value="1"/>
</dbReference>
<proteinExistence type="inferred from homology"/>
<feature type="domain" description="Aldehyde dehydrogenase" evidence="4">
    <location>
        <begin position="17"/>
        <end position="477"/>
    </location>
</feature>
<accession>A0ABY2DX95</accession>
<evidence type="ECO:0000313" key="6">
    <source>
        <dbReference type="Proteomes" id="UP000504882"/>
    </source>
</evidence>
<comment type="caution">
    <text evidence="5">The sequence shown here is derived from an EMBL/GenBank/DDBJ whole genome shotgun (WGS) entry which is preliminary data.</text>
</comment>
<organism evidence="5 6">
    <name type="scientific">Occultella glacieicola</name>
    <dbReference type="NCBI Taxonomy" id="2518684"/>
    <lineage>
        <taxon>Bacteria</taxon>
        <taxon>Bacillati</taxon>
        <taxon>Actinomycetota</taxon>
        <taxon>Actinomycetes</taxon>
        <taxon>Micrococcales</taxon>
        <taxon>Ruaniaceae</taxon>
        <taxon>Occultella</taxon>
    </lineage>
</organism>
<dbReference type="PROSITE" id="PS00687">
    <property type="entry name" value="ALDEHYDE_DEHYDR_GLU"/>
    <property type="match status" value="1"/>
</dbReference>
<reference evidence="5 6" key="1">
    <citation type="submission" date="2019-03" db="EMBL/GenBank/DDBJ databases">
        <title>Genomic features of bacteria from cold environments.</title>
        <authorList>
            <person name="Shen L."/>
        </authorList>
    </citation>
    <scope>NUCLEOTIDE SEQUENCE [LARGE SCALE GENOMIC DNA]</scope>
    <source>
        <strain evidence="6">T3246-1</strain>
    </source>
</reference>
<comment type="similarity">
    <text evidence="3">Belongs to the aldehyde dehydrogenase family.</text>
</comment>
<dbReference type="PANTHER" id="PTHR43353">
    <property type="entry name" value="SUCCINATE-SEMIALDEHYDE DEHYDROGENASE, MITOCHONDRIAL"/>
    <property type="match status" value="1"/>
</dbReference>
<keyword evidence="6" id="KW-1185">Reference proteome</keyword>
<name>A0ABY2DX95_9MICO</name>